<evidence type="ECO:0000259" key="2">
    <source>
        <dbReference type="Pfam" id="PF05347"/>
    </source>
</evidence>
<dbReference type="Pfam" id="PF05347">
    <property type="entry name" value="Complex1_LYR"/>
    <property type="match status" value="1"/>
</dbReference>
<protein>
    <recommendedName>
        <fullName evidence="2">Complex 1 LYR protein domain-containing protein</fullName>
    </recommendedName>
</protein>
<evidence type="ECO:0000256" key="1">
    <source>
        <dbReference type="SAM" id="Phobius"/>
    </source>
</evidence>
<evidence type="ECO:0000313" key="4">
    <source>
        <dbReference type="Proteomes" id="UP001359559"/>
    </source>
</evidence>
<proteinExistence type="predicted"/>
<keyword evidence="4" id="KW-1185">Reference proteome</keyword>
<feature type="domain" description="Complex 1 LYR protein" evidence="2">
    <location>
        <begin position="47"/>
        <end position="104"/>
    </location>
</feature>
<evidence type="ECO:0000313" key="3">
    <source>
        <dbReference type="EMBL" id="KAK7295432.1"/>
    </source>
</evidence>
<dbReference type="EMBL" id="JAYKXN010000004">
    <property type="protein sequence ID" value="KAK7295432.1"/>
    <property type="molecule type" value="Genomic_DNA"/>
</dbReference>
<gene>
    <name evidence="3" type="ORF">RJT34_18341</name>
</gene>
<dbReference type="PANTHER" id="PTHR47158:SF1">
    <property type="entry name" value="OS08G0239000 PROTEIN"/>
    <property type="match status" value="1"/>
</dbReference>
<reference evidence="3 4" key="1">
    <citation type="submission" date="2024-01" db="EMBL/GenBank/DDBJ databases">
        <title>The genomes of 5 underutilized Papilionoideae crops provide insights into root nodulation and disease resistance.</title>
        <authorList>
            <person name="Yuan L."/>
        </authorList>
    </citation>
    <scope>NUCLEOTIDE SEQUENCE [LARGE SCALE GENOMIC DNA]</scope>
    <source>
        <strain evidence="3">LY-2023</strain>
        <tissue evidence="3">Leaf</tissue>
    </source>
</reference>
<keyword evidence="1" id="KW-0812">Transmembrane</keyword>
<dbReference type="AlphaFoldDB" id="A0AAN9JBC1"/>
<accession>A0AAN9JBC1</accession>
<dbReference type="PANTHER" id="PTHR47158">
    <property type="entry name" value="OS08G0239000 PROTEIN"/>
    <property type="match status" value="1"/>
</dbReference>
<dbReference type="Proteomes" id="UP001359559">
    <property type="component" value="Unassembled WGS sequence"/>
</dbReference>
<comment type="caution">
    <text evidence="3">The sequence shown here is derived from an EMBL/GenBank/DDBJ whole genome shotgun (WGS) entry which is preliminary data.</text>
</comment>
<keyword evidence="1" id="KW-0472">Membrane</keyword>
<dbReference type="InterPro" id="IPR008011">
    <property type="entry name" value="Complex1_LYR_dom"/>
</dbReference>
<feature type="transmembrane region" description="Helical" evidence="1">
    <location>
        <begin position="6"/>
        <end position="28"/>
    </location>
</feature>
<keyword evidence="1" id="KW-1133">Transmembrane helix</keyword>
<sequence length="129" mass="14800">MFFDISIVLIFVSGLYFQVYNLDLRIVLISCRNSRKRAMSSVPSAPEILSLFRSLLRVARQFPDYNIKEYTKRRTIDAFRENATLSDPASISSAFSHGKTQLQVAKRQSIVYSLYAPHLPSIMEHQTPL</sequence>
<name>A0AAN9JBC1_CLITE</name>
<organism evidence="3 4">
    <name type="scientific">Clitoria ternatea</name>
    <name type="common">Butterfly pea</name>
    <dbReference type="NCBI Taxonomy" id="43366"/>
    <lineage>
        <taxon>Eukaryota</taxon>
        <taxon>Viridiplantae</taxon>
        <taxon>Streptophyta</taxon>
        <taxon>Embryophyta</taxon>
        <taxon>Tracheophyta</taxon>
        <taxon>Spermatophyta</taxon>
        <taxon>Magnoliopsida</taxon>
        <taxon>eudicotyledons</taxon>
        <taxon>Gunneridae</taxon>
        <taxon>Pentapetalae</taxon>
        <taxon>rosids</taxon>
        <taxon>fabids</taxon>
        <taxon>Fabales</taxon>
        <taxon>Fabaceae</taxon>
        <taxon>Papilionoideae</taxon>
        <taxon>50 kb inversion clade</taxon>
        <taxon>NPAAA clade</taxon>
        <taxon>indigoferoid/millettioid clade</taxon>
        <taxon>Phaseoleae</taxon>
        <taxon>Clitoria</taxon>
    </lineage>
</organism>
<dbReference type="GO" id="GO:0016226">
    <property type="term" value="P:iron-sulfur cluster assembly"/>
    <property type="evidence" value="ECO:0007669"/>
    <property type="project" value="InterPro"/>
</dbReference>
<dbReference type="CDD" id="cd20264">
    <property type="entry name" value="Complex1_LYR_LYRM4"/>
    <property type="match status" value="1"/>
</dbReference>
<dbReference type="InterPro" id="IPR045297">
    <property type="entry name" value="Complex1_LYR_LYRM4"/>
</dbReference>